<dbReference type="PANTHER" id="PTHR47723:SF20">
    <property type="entry name" value="RNASE H TYPE-1 DOMAIN-CONTAINING PROTEIN"/>
    <property type="match status" value="1"/>
</dbReference>
<evidence type="ECO:0000313" key="3">
    <source>
        <dbReference type="Proteomes" id="UP000467840"/>
    </source>
</evidence>
<dbReference type="CDD" id="cd06222">
    <property type="entry name" value="RNase_H_like"/>
    <property type="match status" value="1"/>
</dbReference>
<protein>
    <recommendedName>
        <fullName evidence="1">RNase H type-1 domain-containing protein</fullName>
    </recommendedName>
</protein>
<dbReference type="EMBL" id="JAAGAX010000004">
    <property type="protein sequence ID" value="KAF2317163.1"/>
    <property type="molecule type" value="Genomic_DNA"/>
</dbReference>
<feature type="domain" description="RNase H type-1" evidence="1">
    <location>
        <begin position="123"/>
        <end position="216"/>
    </location>
</feature>
<reference evidence="2 3" key="1">
    <citation type="journal article" date="2020" name="Mol. Plant">
        <title>The Chromosome-Based Rubber Tree Genome Provides New Insights into Spurge Genome Evolution and Rubber Biosynthesis.</title>
        <authorList>
            <person name="Liu J."/>
            <person name="Shi C."/>
            <person name="Shi C.C."/>
            <person name="Li W."/>
            <person name="Zhang Q.J."/>
            <person name="Zhang Y."/>
            <person name="Li K."/>
            <person name="Lu H.F."/>
            <person name="Shi C."/>
            <person name="Zhu S.T."/>
            <person name="Xiao Z.Y."/>
            <person name="Nan H."/>
            <person name="Yue Y."/>
            <person name="Zhu X.G."/>
            <person name="Wu Y."/>
            <person name="Hong X.N."/>
            <person name="Fan G.Y."/>
            <person name="Tong Y."/>
            <person name="Zhang D."/>
            <person name="Mao C.L."/>
            <person name="Liu Y.L."/>
            <person name="Hao S.J."/>
            <person name="Liu W.Q."/>
            <person name="Lv M.Q."/>
            <person name="Zhang H.B."/>
            <person name="Liu Y."/>
            <person name="Hu-Tang G.R."/>
            <person name="Wang J.P."/>
            <person name="Wang J.H."/>
            <person name="Sun Y.H."/>
            <person name="Ni S.B."/>
            <person name="Chen W.B."/>
            <person name="Zhang X.C."/>
            <person name="Jiao Y.N."/>
            <person name="Eichler E.E."/>
            <person name="Li G.H."/>
            <person name="Liu X."/>
            <person name="Gao L.Z."/>
        </authorList>
    </citation>
    <scope>NUCLEOTIDE SEQUENCE [LARGE SCALE GENOMIC DNA]</scope>
    <source>
        <strain evidence="3">cv. GT1</strain>
        <tissue evidence="2">Leaf</tissue>
    </source>
</reference>
<name>A0A6A6MYC6_HEVBR</name>
<dbReference type="AlphaFoldDB" id="A0A6A6MYC6"/>
<keyword evidence="3" id="KW-1185">Reference proteome</keyword>
<comment type="caution">
    <text evidence="2">The sequence shown here is derived from an EMBL/GenBank/DDBJ whole genome shotgun (WGS) entry which is preliminary data.</text>
</comment>
<dbReference type="InterPro" id="IPR012337">
    <property type="entry name" value="RNaseH-like_sf"/>
</dbReference>
<dbReference type="InterPro" id="IPR044730">
    <property type="entry name" value="RNase_H-like_dom_plant"/>
</dbReference>
<dbReference type="SUPFAM" id="SSF53098">
    <property type="entry name" value="Ribonuclease H-like"/>
    <property type="match status" value="1"/>
</dbReference>
<sequence>MSQLFSTLLFGDNEEFESFLGDELKGFMGRLSGSQESSPALRFPLLVLMGNEEDALAMAELATDEDGPKTQPASAQLFEKLEMIRIEESGRVGFGCIQMGLVEEILVEQGRWSVLGSFGFMASWVCDSLGICSAIQAELHALYHGLSLSWQLGYRRVEIQLDSMHGISMILGKGSSNVKVSGLFNQCHQFLQRSWEIKLSHCFREVNSVADRLANIAFNGDRGLLVLQDPLN</sequence>
<evidence type="ECO:0000259" key="1">
    <source>
        <dbReference type="Pfam" id="PF13456"/>
    </source>
</evidence>
<dbReference type="InterPro" id="IPR002156">
    <property type="entry name" value="RNaseH_domain"/>
</dbReference>
<dbReference type="GO" id="GO:0003676">
    <property type="term" value="F:nucleic acid binding"/>
    <property type="evidence" value="ECO:0007669"/>
    <property type="project" value="InterPro"/>
</dbReference>
<accession>A0A6A6MYC6</accession>
<dbReference type="InterPro" id="IPR053151">
    <property type="entry name" value="RNase_H-like"/>
</dbReference>
<dbReference type="GO" id="GO:0004523">
    <property type="term" value="F:RNA-DNA hybrid ribonuclease activity"/>
    <property type="evidence" value="ECO:0007669"/>
    <property type="project" value="InterPro"/>
</dbReference>
<dbReference type="InterPro" id="IPR036397">
    <property type="entry name" value="RNaseH_sf"/>
</dbReference>
<organism evidence="2 3">
    <name type="scientific">Hevea brasiliensis</name>
    <name type="common">Para rubber tree</name>
    <name type="synonym">Siphonia brasiliensis</name>
    <dbReference type="NCBI Taxonomy" id="3981"/>
    <lineage>
        <taxon>Eukaryota</taxon>
        <taxon>Viridiplantae</taxon>
        <taxon>Streptophyta</taxon>
        <taxon>Embryophyta</taxon>
        <taxon>Tracheophyta</taxon>
        <taxon>Spermatophyta</taxon>
        <taxon>Magnoliopsida</taxon>
        <taxon>eudicotyledons</taxon>
        <taxon>Gunneridae</taxon>
        <taxon>Pentapetalae</taxon>
        <taxon>rosids</taxon>
        <taxon>fabids</taxon>
        <taxon>Malpighiales</taxon>
        <taxon>Euphorbiaceae</taxon>
        <taxon>Crotonoideae</taxon>
        <taxon>Micrandreae</taxon>
        <taxon>Hevea</taxon>
    </lineage>
</organism>
<dbReference type="Gene3D" id="3.30.420.10">
    <property type="entry name" value="Ribonuclease H-like superfamily/Ribonuclease H"/>
    <property type="match status" value="1"/>
</dbReference>
<evidence type="ECO:0000313" key="2">
    <source>
        <dbReference type="EMBL" id="KAF2317163.1"/>
    </source>
</evidence>
<proteinExistence type="predicted"/>
<gene>
    <name evidence="2" type="ORF">GH714_013018</name>
</gene>
<dbReference type="Proteomes" id="UP000467840">
    <property type="component" value="Chromosome 6"/>
</dbReference>
<dbReference type="Pfam" id="PF13456">
    <property type="entry name" value="RVT_3"/>
    <property type="match status" value="1"/>
</dbReference>
<dbReference type="PANTHER" id="PTHR47723">
    <property type="entry name" value="OS05G0353850 PROTEIN"/>
    <property type="match status" value="1"/>
</dbReference>